<protein>
    <submittedName>
        <fullName evidence="1">Uncharacterized protein</fullName>
    </submittedName>
</protein>
<dbReference type="AlphaFoldDB" id="A0A0F9MPT3"/>
<reference evidence="1" key="1">
    <citation type="journal article" date="2015" name="Nature">
        <title>Complex archaea that bridge the gap between prokaryotes and eukaryotes.</title>
        <authorList>
            <person name="Spang A."/>
            <person name="Saw J.H."/>
            <person name="Jorgensen S.L."/>
            <person name="Zaremba-Niedzwiedzka K."/>
            <person name="Martijn J."/>
            <person name="Lind A.E."/>
            <person name="van Eijk R."/>
            <person name="Schleper C."/>
            <person name="Guy L."/>
            <person name="Ettema T.J."/>
        </authorList>
    </citation>
    <scope>NUCLEOTIDE SEQUENCE</scope>
</reference>
<accession>A0A0F9MPT3</accession>
<comment type="caution">
    <text evidence="1">The sequence shown here is derived from an EMBL/GenBank/DDBJ whole genome shotgun (WGS) entry which is preliminary data.</text>
</comment>
<dbReference type="EMBL" id="LAZR01008436">
    <property type="protein sequence ID" value="KKM78765.1"/>
    <property type="molecule type" value="Genomic_DNA"/>
</dbReference>
<sequence length="75" mass="8457">MTPDQVAHHADYLSLEWGLTEIENEDLLAFGATIAMCECTPETVRLHMEIRAEVLSLVGSDMEEWIQGFREVYGG</sequence>
<gene>
    <name evidence="1" type="ORF">LCGC14_1356690</name>
</gene>
<proteinExistence type="predicted"/>
<organism evidence="1">
    <name type="scientific">marine sediment metagenome</name>
    <dbReference type="NCBI Taxonomy" id="412755"/>
    <lineage>
        <taxon>unclassified sequences</taxon>
        <taxon>metagenomes</taxon>
        <taxon>ecological metagenomes</taxon>
    </lineage>
</organism>
<evidence type="ECO:0000313" key="1">
    <source>
        <dbReference type="EMBL" id="KKM78765.1"/>
    </source>
</evidence>
<name>A0A0F9MPT3_9ZZZZ</name>